<dbReference type="InterPro" id="IPR001841">
    <property type="entry name" value="Znf_RING"/>
</dbReference>
<name>A0AAN8Z4T6_9MAGN</name>
<dbReference type="GO" id="GO:0004842">
    <property type="term" value="F:ubiquitin-protein transferase activity"/>
    <property type="evidence" value="ECO:0007669"/>
    <property type="project" value="TreeGrafter"/>
</dbReference>
<keyword evidence="8" id="KW-1185">Reference proteome</keyword>
<dbReference type="Pfam" id="PF13920">
    <property type="entry name" value="zf-C3HC4_3"/>
    <property type="match status" value="1"/>
</dbReference>
<feature type="coiled-coil region" evidence="5">
    <location>
        <begin position="188"/>
        <end position="215"/>
    </location>
</feature>
<dbReference type="Proteomes" id="UP001370490">
    <property type="component" value="Unassembled WGS sequence"/>
</dbReference>
<organism evidence="7 8">
    <name type="scientific">Dillenia turbinata</name>
    <dbReference type="NCBI Taxonomy" id="194707"/>
    <lineage>
        <taxon>Eukaryota</taxon>
        <taxon>Viridiplantae</taxon>
        <taxon>Streptophyta</taxon>
        <taxon>Embryophyta</taxon>
        <taxon>Tracheophyta</taxon>
        <taxon>Spermatophyta</taxon>
        <taxon>Magnoliopsida</taxon>
        <taxon>eudicotyledons</taxon>
        <taxon>Gunneridae</taxon>
        <taxon>Pentapetalae</taxon>
        <taxon>Dilleniales</taxon>
        <taxon>Dilleniaceae</taxon>
        <taxon>Dillenia</taxon>
    </lineage>
</organism>
<evidence type="ECO:0000256" key="2">
    <source>
        <dbReference type="ARBA" id="ARBA00022771"/>
    </source>
</evidence>
<evidence type="ECO:0000256" key="4">
    <source>
        <dbReference type="PROSITE-ProRule" id="PRU00175"/>
    </source>
</evidence>
<keyword evidence="5" id="KW-0175">Coiled coil</keyword>
<dbReference type="CDD" id="cd16649">
    <property type="entry name" value="mRING-HC-C3HC5_CGRF1-like"/>
    <property type="match status" value="1"/>
</dbReference>
<feature type="non-terminal residue" evidence="7">
    <location>
        <position position="1"/>
    </location>
</feature>
<dbReference type="PANTHER" id="PTHR42647">
    <property type="entry name" value="SBP (S-RIBONUCLEASE BINDING PROTEIN) FAMILY PROTEIN"/>
    <property type="match status" value="1"/>
</dbReference>
<dbReference type="FunFam" id="3.30.40.10:FF:000239">
    <property type="entry name" value="probable BOI-related E3 ubiquitin-protein ligase 2"/>
    <property type="match status" value="1"/>
</dbReference>
<dbReference type="PROSITE" id="PS50089">
    <property type="entry name" value="ZF_RING_2"/>
    <property type="match status" value="1"/>
</dbReference>
<keyword evidence="2 4" id="KW-0863">Zinc-finger</keyword>
<gene>
    <name evidence="7" type="ORF">RJ641_009168</name>
</gene>
<evidence type="ECO:0000313" key="8">
    <source>
        <dbReference type="Proteomes" id="UP001370490"/>
    </source>
</evidence>
<reference evidence="7 8" key="1">
    <citation type="submission" date="2023-12" db="EMBL/GenBank/DDBJ databases">
        <title>A high-quality genome assembly for Dillenia turbinata (Dilleniales).</title>
        <authorList>
            <person name="Chanderbali A."/>
        </authorList>
    </citation>
    <scope>NUCLEOTIDE SEQUENCE [LARGE SCALE GENOMIC DNA]</scope>
    <source>
        <strain evidence="7">LSX21</strain>
        <tissue evidence="7">Leaf</tissue>
    </source>
</reference>
<protein>
    <recommendedName>
        <fullName evidence="6">RING-type domain-containing protein</fullName>
    </recommendedName>
</protein>
<dbReference type="GO" id="GO:0008270">
    <property type="term" value="F:zinc ion binding"/>
    <property type="evidence" value="ECO:0007669"/>
    <property type="project" value="UniProtKB-KW"/>
</dbReference>
<dbReference type="PIRSF" id="PIRSF036836">
    <property type="entry name" value="RNase_bind_SBP1"/>
    <property type="match status" value="1"/>
</dbReference>
<dbReference type="Gene3D" id="3.30.40.10">
    <property type="entry name" value="Zinc/RING finger domain, C3HC4 (zinc finger)"/>
    <property type="match status" value="1"/>
</dbReference>
<evidence type="ECO:0000259" key="6">
    <source>
        <dbReference type="PROSITE" id="PS50089"/>
    </source>
</evidence>
<dbReference type="PANTHER" id="PTHR42647:SF50">
    <property type="entry name" value="BOI-RELATED E3 UBIQUITIN-PROTEIN LIGASE 1-LIKE ISOFORM X1"/>
    <property type="match status" value="1"/>
</dbReference>
<dbReference type="InterPro" id="IPR013083">
    <property type="entry name" value="Znf_RING/FYVE/PHD"/>
</dbReference>
<evidence type="ECO:0000313" key="7">
    <source>
        <dbReference type="EMBL" id="KAK6924842.1"/>
    </source>
</evidence>
<keyword evidence="1" id="KW-0479">Metal-binding</keyword>
<dbReference type="AlphaFoldDB" id="A0AAN8Z4T6"/>
<evidence type="ECO:0000256" key="1">
    <source>
        <dbReference type="ARBA" id="ARBA00022723"/>
    </source>
</evidence>
<accession>A0AAN8Z4T6</accession>
<evidence type="ECO:0000256" key="3">
    <source>
        <dbReference type="ARBA" id="ARBA00022833"/>
    </source>
</evidence>
<dbReference type="EMBL" id="JBAMMX010000016">
    <property type="protein sequence ID" value="KAK6924842.1"/>
    <property type="molecule type" value="Genomic_DNA"/>
</dbReference>
<sequence length="333" mass="37341">ENMFGGDNTNPVFPMYLEENRFQFDANSLTQLQLFGDYPVGCSVDPLNYVGSEHTNVVNRPAKRGRETESVSRPQKLHMSLNNFCQDEAGHSGSILNPNQVSTGLRLSYEEDEHNSSVTTASESMSAVLPVIFSLGDNLKTEIDQQKEEFDQYVRVQEQNLLKGVRELRQRHTVSFLSALEKGVGRKLREKELEIENMNRKNKELVDRIKQVAMEAQSWHYRAKCNESVVNVLKNNLKQVMQQGAVQGKEGCGDSEVDDAASYTNQNVLAFVSGSGNAIPAMQMTCRACRSKEVSVLLLPCRHLCLCKDCEGFIDICPICRVTKTASVQVYMS</sequence>
<comment type="caution">
    <text evidence="7">The sequence shown here is derived from an EMBL/GenBank/DDBJ whole genome shotgun (WGS) entry which is preliminary data.</text>
</comment>
<keyword evidence="3" id="KW-0862">Zinc</keyword>
<proteinExistence type="predicted"/>
<evidence type="ECO:0000256" key="5">
    <source>
        <dbReference type="SAM" id="Coils"/>
    </source>
</evidence>
<feature type="domain" description="RING-type" evidence="6">
    <location>
        <begin position="286"/>
        <end position="321"/>
    </location>
</feature>